<dbReference type="Pfam" id="PF07885">
    <property type="entry name" value="Ion_trans_2"/>
    <property type="match status" value="1"/>
</dbReference>
<dbReference type="SUPFAM" id="SSF81324">
    <property type="entry name" value="Voltage-gated potassium channels"/>
    <property type="match status" value="1"/>
</dbReference>
<dbReference type="Gene3D" id="1.10.287.70">
    <property type="match status" value="1"/>
</dbReference>
<evidence type="ECO:0000313" key="3">
    <source>
        <dbReference type="EMBL" id="QOR60414.1"/>
    </source>
</evidence>
<evidence type="ECO:0000256" key="1">
    <source>
        <dbReference type="SAM" id="Phobius"/>
    </source>
</evidence>
<feature type="domain" description="Potassium channel" evidence="2">
    <location>
        <begin position="16"/>
        <end position="87"/>
    </location>
</feature>
<feature type="transmembrane region" description="Helical" evidence="1">
    <location>
        <begin position="7"/>
        <end position="26"/>
    </location>
</feature>
<proteinExistence type="predicted"/>
<keyword evidence="1" id="KW-0812">Transmembrane</keyword>
<keyword evidence="1" id="KW-1133">Transmembrane helix</keyword>
<name>A0A7S6NYC7_9PHYC</name>
<sequence length="91" mass="10169">MINKSAFVSTVSVTIAITLMYGYIYSQTTSDDFDFKDPLDPYYFSLMTMSTVGYGDFSPKSRRAKLLVMSQQTIILAEITAMVSKILSAKI</sequence>
<accession>A0A7S6NYC7</accession>
<protein>
    <recommendedName>
        <fullName evidence="2">Potassium channel domain-containing protein</fullName>
    </recommendedName>
</protein>
<keyword evidence="1" id="KW-0472">Membrane</keyword>
<dbReference type="InterPro" id="IPR013099">
    <property type="entry name" value="K_chnl_dom"/>
</dbReference>
<organism evidence="3">
    <name type="scientific">Bathycoccus sp. RCC716 virus 2</name>
    <dbReference type="NCBI Taxonomy" id="2530039"/>
    <lineage>
        <taxon>Viruses</taxon>
        <taxon>Varidnaviria</taxon>
        <taxon>Bamfordvirae</taxon>
        <taxon>Nucleocytoviricota</taxon>
        <taxon>Megaviricetes</taxon>
        <taxon>Algavirales</taxon>
        <taxon>Phycodnaviridae</taxon>
        <taxon>Prasinovirus</taxon>
    </lineage>
</organism>
<reference evidence="3" key="1">
    <citation type="submission" date="2019-02" db="EMBL/GenBank/DDBJ databases">
        <authorList>
            <person name="Bachy C."/>
            <person name="Yung C.-M."/>
            <person name="Roux S."/>
            <person name="Sullivan M.B."/>
            <person name="Worden A.Z."/>
        </authorList>
    </citation>
    <scope>NUCLEOTIDE SEQUENCE</scope>
    <source>
        <strain evidence="3">BII-V2</strain>
    </source>
</reference>
<dbReference type="EMBL" id="MK522038">
    <property type="protein sequence ID" value="QOR60414.1"/>
    <property type="molecule type" value="Genomic_DNA"/>
</dbReference>
<evidence type="ECO:0000259" key="2">
    <source>
        <dbReference type="Pfam" id="PF07885"/>
    </source>
</evidence>